<evidence type="ECO:0000256" key="1">
    <source>
        <dbReference type="SAM" id="Phobius"/>
    </source>
</evidence>
<sequence length="60" mass="6940">MAYLLHIHKVYIVVKLSVKILLKHLNCLLVACLATVFRIFSRVINLSSDEHHLNLRLMAD</sequence>
<keyword evidence="1" id="KW-0812">Transmembrane</keyword>
<reference evidence="2 4" key="1">
    <citation type="submission" date="2017-01" db="EMBL/GenBank/DDBJ databases">
        <title>Complete Genome Sequence of Vibrio vulnificus FORC_053.</title>
        <authorList>
            <consortium name="Food-borne Pathogen Omics Research Center"/>
            <person name="Chung H.Y."/>
            <person name="Na E.J."/>
            <person name="Song J.S."/>
            <person name="Kim H."/>
            <person name="Lee J.-H."/>
            <person name="Ryu S."/>
            <person name="Choi S.H."/>
        </authorList>
    </citation>
    <scope>NUCLEOTIDE SEQUENCE [LARGE SCALE GENOMIC DNA]</scope>
    <source>
        <strain evidence="2 4">FORC_053</strain>
    </source>
</reference>
<evidence type="ECO:0000313" key="4">
    <source>
        <dbReference type="Proteomes" id="UP000263418"/>
    </source>
</evidence>
<dbReference type="AlphaFoldDB" id="A0A2S3RVR0"/>
<evidence type="ECO:0000313" key="2">
    <source>
        <dbReference type="EMBL" id="AXX59991.1"/>
    </source>
</evidence>
<protein>
    <submittedName>
        <fullName evidence="3">Uncharacterized protein</fullName>
    </submittedName>
</protein>
<proteinExistence type="predicted"/>
<keyword evidence="1" id="KW-0472">Membrane</keyword>
<dbReference type="Proteomes" id="UP000263418">
    <property type="component" value="Chromosome 1"/>
</dbReference>
<accession>A0A2S3RVR0</accession>
<name>A0A2S3RVR0_VIBVL</name>
<dbReference type="Proteomes" id="UP000863257">
    <property type="component" value="Unassembled WGS sequence"/>
</dbReference>
<reference evidence="3" key="3">
    <citation type="submission" date="2019-01" db="EMBL/GenBank/DDBJ databases">
        <authorList>
            <consortium name="NCBI Pathogen Detection Project"/>
        </authorList>
    </citation>
    <scope>NUCLEOTIDE SEQUENCE</scope>
    <source>
        <strain evidence="3">BCW_3452</strain>
    </source>
</reference>
<organism evidence="3">
    <name type="scientific">Vibrio vulnificus</name>
    <dbReference type="NCBI Taxonomy" id="672"/>
    <lineage>
        <taxon>Bacteria</taxon>
        <taxon>Pseudomonadati</taxon>
        <taxon>Pseudomonadota</taxon>
        <taxon>Gammaproteobacteria</taxon>
        <taxon>Vibrionales</taxon>
        <taxon>Vibrionaceae</taxon>
        <taxon>Vibrio</taxon>
    </lineage>
</organism>
<dbReference type="EMBL" id="CP019290">
    <property type="protein sequence ID" value="AXX59991.1"/>
    <property type="molecule type" value="Genomic_DNA"/>
</dbReference>
<gene>
    <name evidence="2" type="ORF">FORC53_1652</name>
    <name evidence="3" type="ORF">I7730_18710</name>
</gene>
<keyword evidence="1" id="KW-1133">Transmembrane helix</keyword>
<feature type="transmembrane region" description="Helical" evidence="1">
    <location>
        <begin position="20"/>
        <end position="40"/>
    </location>
</feature>
<evidence type="ECO:0000313" key="3">
    <source>
        <dbReference type="EMBL" id="HAS8541824.1"/>
    </source>
</evidence>
<reference evidence="3" key="2">
    <citation type="journal article" date="2018" name="Genome Biol.">
        <title>SKESA: strategic k-mer extension for scrupulous assemblies.</title>
        <authorList>
            <person name="Souvorov A."/>
            <person name="Agarwala R."/>
            <person name="Lipman D.J."/>
        </authorList>
    </citation>
    <scope>NUCLEOTIDE SEQUENCE</scope>
    <source>
        <strain evidence="3">BCW_3452</strain>
    </source>
</reference>
<dbReference type="EMBL" id="DACRBY010000026">
    <property type="protein sequence ID" value="HAS8541824.1"/>
    <property type="molecule type" value="Genomic_DNA"/>
</dbReference>